<dbReference type="RefSeq" id="XP_025462808.1">
    <property type="nucleotide sequence ID" value="XM_025610348.1"/>
</dbReference>
<keyword evidence="2" id="KW-1185">Reference proteome</keyword>
<protein>
    <recommendedName>
        <fullName evidence="3">Myb-like domain-containing protein</fullName>
    </recommendedName>
</protein>
<dbReference type="GeneID" id="37112491"/>
<dbReference type="STRING" id="1450535.A0A317V9H9"/>
<reference evidence="1 2" key="1">
    <citation type="submission" date="2016-12" db="EMBL/GenBank/DDBJ databases">
        <title>The genomes of Aspergillus section Nigri reveals drivers in fungal speciation.</title>
        <authorList>
            <consortium name="DOE Joint Genome Institute"/>
            <person name="Vesth T.C."/>
            <person name="Nybo J."/>
            <person name="Theobald S."/>
            <person name="Brandl J."/>
            <person name="Frisvad J.C."/>
            <person name="Nielsen K.F."/>
            <person name="Lyhne E.K."/>
            <person name="Kogle M.E."/>
            <person name="Kuo A."/>
            <person name="Riley R."/>
            <person name="Clum A."/>
            <person name="Nolan M."/>
            <person name="Lipzen A."/>
            <person name="Salamov A."/>
            <person name="Henrissat B."/>
            <person name="Wiebenga A."/>
            <person name="De Vries R.P."/>
            <person name="Grigoriev I.V."/>
            <person name="Mortensen U.H."/>
            <person name="Andersen M.R."/>
            <person name="Baker S.E."/>
        </authorList>
    </citation>
    <scope>NUCLEOTIDE SEQUENCE [LARGE SCALE GENOMIC DNA]</scope>
    <source>
        <strain evidence="1 2">CBS 115572</strain>
    </source>
</reference>
<gene>
    <name evidence="1" type="ORF">BO94DRAFT_526315</name>
</gene>
<name>A0A317V9H9_9EURO</name>
<proteinExistence type="predicted"/>
<dbReference type="EMBL" id="MSFK01000037">
    <property type="protein sequence ID" value="PWY71053.1"/>
    <property type="molecule type" value="Genomic_DNA"/>
</dbReference>
<dbReference type="Proteomes" id="UP000246702">
    <property type="component" value="Unassembled WGS sequence"/>
</dbReference>
<dbReference type="OrthoDB" id="3439209at2759"/>
<dbReference type="AlphaFoldDB" id="A0A317V9H9"/>
<evidence type="ECO:0000313" key="1">
    <source>
        <dbReference type="EMBL" id="PWY71053.1"/>
    </source>
</evidence>
<accession>A0A317V9H9</accession>
<evidence type="ECO:0000313" key="2">
    <source>
        <dbReference type="Proteomes" id="UP000246702"/>
    </source>
</evidence>
<comment type="caution">
    <text evidence="1">The sequence shown here is derived from an EMBL/GenBank/DDBJ whole genome shotgun (WGS) entry which is preliminary data.</text>
</comment>
<sequence length="533" mass="59509">MLRALVDSDDPKPITVEKNPISSDLRSHIFFLDDRSAFFQVQSPDSQDRTTEFPITDCGGAKIRHHLETDEQLSKDLIGMMSRYATMQDLPQTRDFCCWPSYYSTFELEKEHTPAHGLQCQLATLAHYTNTPPETQIIKIEDCSQFEATATHPDAPQTSFMDDDVCSGDATSHIVHPAVNISSFMATGGPTLASVAESTPTTILSCSAPMTTPEECSRCSLQTEWTSIRENALSESPRPPYESSTSIVNNSFLSTTTSLPWLAFQFHQAADVPSQGTSHDHSTWDTHQLSNETQLYGDISSAFDQLAAVSNSSVDLPQFDNDSLDITQPLLFSSSTTKFDQPVVMSSGDGCAANEGWGESFPTVNFHQCDSSPCRPDDAWQPQSPGDINALFQGQLLGRPIAYPRETRNAFLVDCKLRGLSYKDIKRIGGFEEAESTLRGRFRMLTKSKEQRVRKPQWHERDIRLLCEAVVVCSETRKQAKGHYAFCRPQRANRSPKVSWKKVAQYIWANGGSYHFGNATCKKKWCEVSGMNF</sequence>
<evidence type="ECO:0008006" key="3">
    <source>
        <dbReference type="Google" id="ProtNLM"/>
    </source>
</evidence>
<organism evidence="1 2">
    <name type="scientific">Aspergillus sclerotioniger CBS 115572</name>
    <dbReference type="NCBI Taxonomy" id="1450535"/>
    <lineage>
        <taxon>Eukaryota</taxon>
        <taxon>Fungi</taxon>
        <taxon>Dikarya</taxon>
        <taxon>Ascomycota</taxon>
        <taxon>Pezizomycotina</taxon>
        <taxon>Eurotiomycetes</taxon>
        <taxon>Eurotiomycetidae</taxon>
        <taxon>Eurotiales</taxon>
        <taxon>Aspergillaceae</taxon>
        <taxon>Aspergillus</taxon>
        <taxon>Aspergillus subgen. Circumdati</taxon>
    </lineage>
</organism>